<evidence type="ECO:0000313" key="5">
    <source>
        <dbReference type="Proteomes" id="UP000051804"/>
    </source>
</evidence>
<accession>A0A0R1JXW4</accession>
<dbReference type="PANTHER" id="PTHR16301:SF20">
    <property type="entry name" value="IMPACT FAMILY MEMBER YIGZ"/>
    <property type="match status" value="1"/>
</dbReference>
<comment type="caution">
    <text evidence="4">The sequence shown here is derived from an EMBL/GenBank/DDBJ whole genome shotgun (WGS) entry which is preliminary data.</text>
</comment>
<organism evidence="4 5">
    <name type="scientific">Lacticaseibacillus nasuensis JCM 17158</name>
    <dbReference type="NCBI Taxonomy" id="1291734"/>
    <lineage>
        <taxon>Bacteria</taxon>
        <taxon>Bacillati</taxon>
        <taxon>Bacillota</taxon>
        <taxon>Bacilli</taxon>
        <taxon>Lactobacillales</taxon>
        <taxon>Lactobacillaceae</taxon>
        <taxon>Lacticaseibacillus</taxon>
    </lineage>
</organism>
<feature type="domain" description="UPF0029" evidence="3">
    <location>
        <begin position="141"/>
        <end position="196"/>
    </location>
</feature>
<dbReference type="Gene3D" id="3.30.70.240">
    <property type="match status" value="1"/>
</dbReference>
<evidence type="ECO:0000256" key="1">
    <source>
        <dbReference type="ARBA" id="ARBA00007665"/>
    </source>
</evidence>
<dbReference type="Pfam" id="PF09186">
    <property type="entry name" value="DUF1949"/>
    <property type="match status" value="1"/>
</dbReference>
<sequence>MPAASYRTIAHAGENEQIIKKSRFICAVARVTSKAAAEAFVQSVQAAHPKANHHVPAYLLDSTDAVQRATDDGEPSGTAGVPMLRVLQELQLHDVVAVTTRYFGGIKLGASGLIRAYAGSVSAAVASVGIVARVPQTALILTLAYPQLGALEHWLATNGLPIVASQYTERVSLTVNVADRELTATQTAITDLLNGQVDLATGAHSFAEVPVTD</sequence>
<dbReference type="Gene3D" id="3.30.230.30">
    <property type="entry name" value="Impact, N-terminal domain"/>
    <property type="match status" value="1"/>
</dbReference>
<dbReference type="InterPro" id="IPR015796">
    <property type="entry name" value="Impact_YigZ-like"/>
</dbReference>
<evidence type="ECO:0000313" key="4">
    <source>
        <dbReference type="EMBL" id="KRK72594.1"/>
    </source>
</evidence>
<dbReference type="SUPFAM" id="SSF54980">
    <property type="entry name" value="EF-G C-terminal domain-like"/>
    <property type="match status" value="1"/>
</dbReference>
<dbReference type="GO" id="GO:0005737">
    <property type="term" value="C:cytoplasm"/>
    <property type="evidence" value="ECO:0007669"/>
    <property type="project" value="TreeGrafter"/>
</dbReference>
<feature type="domain" description="Impact N-terminal" evidence="2">
    <location>
        <begin position="20"/>
        <end position="124"/>
    </location>
</feature>
<dbReference type="InterPro" id="IPR001498">
    <property type="entry name" value="Impact_N"/>
</dbReference>
<dbReference type="SUPFAM" id="SSF54211">
    <property type="entry name" value="Ribosomal protein S5 domain 2-like"/>
    <property type="match status" value="1"/>
</dbReference>
<dbReference type="EMBL" id="AZDJ01000022">
    <property type="protein sequence ID" value="KRK72594.1"/>
    <property type="molecule type" value="Genomic_DNA"/>
</dbReference>
<dbReference type="InterPro" id="IPR035647">
    <property type="entry name" value="EFG_III/V"/>
</dbReference>
<comment type="similarity">
    <text evidence="1">Belongs to the IMPACT family.</text>
</comment>
<dbReference type="PATRIC" id="fig|1291734.4.peg.1610"/>
<evidence type="ECO:0000259" key="3">
    <source>
        <dbReference type="Pfam" id="PF09186"/>
    </source>
</evidence>
<name>A0A0R1JXW4_9LACO</name>
<dbReference type="OrthoDB" id="9813771at2"/>
<dbReference type="RefSeq" id="WP_056951076.1">
    <property type="nucleotide sequence ID" value="NZ_AZDJ01000022.1"/>
</dbReference>
<proteinExistence type="inferred from homology"/>
<evidence type="ECO:0000259" key="2">
    <source>
        <dbReference type="Pfam" id="PF01205"/>
    </source>
</evidence>
<dbReference type="InterPro" id="IPR036956">
    <property type="entry name" value="Impact_N_sf"/>
</dbReference>
<dbReference type="AlphaFoldDB" id="A0A0R1JXW4"/>
<dbReference type="GO" id="GO:0006446">
    <property type="term" value="P:regulation of translational initiation"/>
    <property type="evidence" value="ECO:0007669"/>
    <property type="project" value="TreeGrafter"/>
</dbReference>
<reference evidence="4 5" key="1">
    <citation type="journal article" date="2015" name="Genome Announc.">
        <title>Expanding the biotechnology potential of lactobacilli through comparative genomics of 213 strains and associated genera.</title>
        <authorList>
            <person name="Sun Z."/>
            <person name="Harris H.M."/>
            <person name="McCann A."/>
            <person name="Guo C."/>
            <person name="Argimon S."/>
            <person name="Zhang W."/>
            <person name="Yang X."/>
            <person name="Jeffery I.B."/>
            <person name="Cooney J.C."/>
            <person name="Kagawa T.F."/>
            <person name="Liu W."/>
            <person name="Song Y."/>
            <person name="Salvetti E."/>
            <person name="Wrobel A."/>
            <person name="Rasinkangas P."/>
            <person name="Parkhill J."/>
            <person name="Rea M.C."/>
            <person name="O'Sullivan O."/>
            <person name="Ritari J."/>
            <person name="Douillard F.P."/>
            <person name="Paul Ross R."/>
            <person name="Yang R."/>
            <person name="Briner A.E."/>
            <person name="Felis G.E."/>
            <person name="de Vos W.M."/>
            <person name="Barrangou R."/>
            <person name="Klaenhammer T.R."/>
            <person name="Caufield P.W."/>
            <person name="Cui Y."/>
            <person name="Zhang H."/>
            <person name="O'Toole P.W."/>
        </authorList>
    </citation>
    <scope>NUCLEOTIDE SEQUENCE [LARGE SCALE GENOMIC DNA]</scope>
    <source>
        <strain evidence="4 5">JCM 17158</strain>
    </source>
</reference>
<dbReference type="InterPro" id="IPR020568">
    <property type="entry name" value="Ribosomal_Su5_D2-typ_SF"/>
</dbReference>
<dbReference type="InterPro" id="IPR023582">
    <property type="entry name" value="Impact"/>
</dbReference>
<gene>
    <name evidence="4" type="ORF">FD02_GL001567</name>
</gene>
<dbReference type="NCBIfam" id="TIGR00257">
    <property type="entry name" value="IMPACT_YIGZ"/>
    <property type="match status" value="1"/>
</dbReference>
<dbReference type="STRING" id="1291734.FD02_GL001567"/>
<dbReference type="Pfam" id="PF01205">
    <property type="entry name" value="Impact_N"/>
    <property type="match status" value="1"/>
</dbReference>
<dbReference type="PANTHER" id="PTHR16301">
    <property type="entry name" value="IMPACT-RELATED"/>
    <property type="match status" value="1"/>
</dbReference>
<keyword evidence="5" id="KW-1185">Reference proteome</keyword>
<protein>
    <submittedName>
        <fullName evidence="4">IMPACT family member yvyE</fullName>
    </submittedName>
</protein>
<dbReference type="Proteomes" id="UP000051804">
    <property type="component" value="Unassembled WGS sequence"/>
</dbReference>
<dbReference type="InterPro" id="IPR015269">
    <property type="entry name" value="UPF0029_Impact_C"/>
</dbReference>